<evidence type="ECO:0000313" key="3">
    <source>
        <dbReference type="Proteomes" id="UP000237889"/>
    </source>
</evidence>
<dbReference type="AlphaFoldDB" id="A0A2S0NIH3"/>
<dbReference type="Proteomes" id="UP000237889">
    <property type="component" value="Chromosome"/>
</dbReference>
<dbReference type="PANTHER" id="PTHR43968:SF6">
    <property type="entry name" value="GLUTATHIONE S-TRANSFERASE OMEGA"/>
    <property type="match status" value="1"/>
</dbReference>
<dbReference type="InterPro" id="IPR050983">
    <property type="entry name" value="GST_Omega/HSP26"/>
</dbReference>
<dbReference type="PANTHER" id="PTHR43968">
    <property type="match status" value="1"/>
</dbReference>
<dbReference type="InterPro" id="IPR004045">
    <property type="entry name" value="Glutathione_S-Trfase_N"/>
</dbReference>
<reference evidence="2 3" key="1">
    <citation type="submission" date="2018-03" db="EMBL/GenBank/DDBJ databases">
        <title>Genome sequencing of Phreatobacter sp.</title>
        <authorList>
            <person name="Kim S.-J."/>
            <person name="Heo J."/>
            <person name="Kwon S.-W."/>
        </authorList>
    </citation>
    <scope>NUCLEOTIDE SEQUENCE [LARGE SCALE GENOMIC DNA]</scope>
    <source>
        <strain evidence="2 3">S-12</strain>
    </source>
</reference>
<dbReference type="SUPFAM" id="SSF52833">
    <property type="entry name" value="Thioredoxin-like"/>
    <property type="match status" value="1"/>
</dbReference>
<dbReference type="OrthoDB" id="9795329at2"/>
<gene>
    <name evidence="2" type="ORF">C6569_20010</name>
</gene>
<keyword evidence="3" id="KW-1185">Reference proteome</keyword>
<protein>
    <submittedName>
        <fullName evidence="2">Glutathione S-transferase</fullName>
    </submittedName>
</protein>
<accession>A0A2S0NIH3</accession>
<dbReference type="GO" id="GO:0016740">
    <property type="term" value="F:transferase activity"/>
    <property type="evidence" value="ECO:0007669"/>
    <property type="project" value="UniProtKB-KW"/>
</dbReference>
<dbReference type="SUPFAM" id="SSF47616">
    <property type="entry name" value="GST C-terminal domain-like"/>
    <property type="match status" value="1"/>
</dbReference>
<keyword evidence="2" id="KW-0808">Transferase</keyword>
<dbReference type="PROSITE" id="PS50404">
    <property type="entry name" value="GST_NTER"/>
    <property type="match status" value="1"/>
</dbReference>
<sequence>MTLHSSALSPFGRKVKLALHHLGLMGDVTVVTTDTMNAEDPIRRTNPLGKIPALVLEGGTVVYDSRVILEQLDIAAGGGKILPAEPKARIAALTLQALADGIMDALILTRYEVMFHDEGARSEKWFAHQRGKVERAMAALETAPPALAVHVGTITLACALGYQDIRFEGAWRKSHPSLVAWLEGFVALMPEAWAETTPKT</sequence>
<dbReference type="Gene3D" id="3.40.30.10">
    <property type="entry name" value="Glutaredoxin"/>
    <property type="match status" value="1"/>
</dbReference>
<dbReference type="InterPro" id="IPR036282">
    <property type="entry name" value="Glutathione-S-Trfase_C_sf"/>
</dbReference>
<evidence type="ECO:0000313" key="2">
    <source>
        <dbReference type="EMBL" id="AVO47793.1"/>
    </source>
</evidence>
<dbReference type="Pfam" id="PF13409">
    <property type="entry name" value="GST_N_2"/>
    <property type="match status" value="1"/>
</dbReference>
<name>A0A2S0NIH3_9HYPH</name>
<dbReference type="InterPro" id="IPR036249">
    <property type="entry name" value="Thioredoxin-like_sf"/>
</dbReference>
<organism evidence="2 3">
    <name type="scientific">Phreatobacter cathodiphilus</name>
    <dbReference type="NCBI Taxonomy" id="1868589"/>
    <lineage>
        <taxon>Bacteria</taxon>
        <taxon>Pseudomonadati</taxon>
        <taxon>Pseudomonadota</taxon>
        <taxon>Alphaproteobacteria</taxon>
        <taxon>Hyphomicrobiales</taxon>
        <taxon>Phreatobacteraceae</taxon>
        <taxon>Phreatobacter</taxon>
    </lineage>
</organism>
<feature type="domain" description="GST N-terminal" evidence="1">
    <location>
        <begin position="1"/>
        <end position="80"/>
    </location>
</feature>
<dbReference type="KEGG" id="phr:C6569_20010"/>
<proteinExistence type="predicted"/>
<dbReference type="GO" id="GO:0005737">
    <property type="term" value="C:cytoplasm"/>
    <property type="evidence" value="ECO:0007669"/>
    <property type="project" value="TreeGrafter"/>
</dbReference>
<dbReference type="CDD" id="cd03205">
    <property type="entry name" value="GST_C_6"/>
    <property type="match status" value="1"/>
</dbReference>
<evidence type="ECO:0000259" key="1">
    <source>
        <dbReference type="PROSITE" id="PS50404"/>
    </source>
</evidence>
<dbReference type="EMBL" id="CP027668">
    <property type="protein sequence ID" value="AVO47793.1"/>
    <property type="molecule type" value="Genomic_DNA"/>
</dbReference>
<dbReference type="Gene3D" id="1.20.1050.10">
    <property type="match status" value="1"/>
</dbReference>